<sequence>MYTPAVIINYEIMMRNLKEIQDLCNERGVKLRPHFKAHKTPYFADIQRQLGAIGFTTAKLAEAELLVNEGFRDILIAYPIVTLENVKRLKEISKKTKVSTIIDSLEGARVLSQGFGNQSLDVLIKIDTGLNRCGIKPNSNEVLNFVKDILKLKNLKIKGLLTHGGHSYKGKNIEEIKEIAEAEGKTLLELKEFLESKGIIIDEISVGSTPTLRYLLEIPKITEVRPGNYIFNDYTQVSLNTTTIENCALTVRSTVISRGIGKFIIDAGSKTLGLDKGTHGSEIIKGFGKILEYPDAEITALSEEHGIVKSSILPEIGEKITIIPNHSCVVMNLAPFVYLEKEGKFLLLENKGRGLNY</sequence>
<evidence type="ECO:0000256" key="2">
    <source>
        <dbReference type="ARBA" id="ARBA00023239"/>
    </source>
</evidence>
<feature type="domain" description="D-serine dehydratase-like" evidence="3">
    <location>
        <begin position="248"/>
        <end position="341"/>
    </location>
</feature>
<comment type="similarity">
    <text evidence="1">Belongs to the DSD1 family.</text>
</comment>
<keyword evidence="5" id="KW-1185">Reference proteome</keyword>
<evidence type="ECO:0000313" key="4">
    <source>
        <dbReference type="EMBL" id="SHJ77737.1"/>
    </source>
</evidence>
<dbReference type="Pfam" id="PF14031">
    <property type="entry name" value="D-ser_dehydrat"/>
    <property type="match status" value="1"/>
</dbReference>
<dbReference type="Proteomes" id="UP000243547">
    <property type="component" value="Unassembled WGS sequence"/>
</dbReference>
<accession>A0A1M6M2Z4</accession>
<dbReference type="PANTHER" id="PTHR28004:SF2">
    <property type="entry name" value="D-SERINE DEHYDRATASE"/>
    <property type="match status" value="1"/>
</dbReference>
<dbReference type="InterPro" id="IPR029066">
    <property type="entry name" value="PLP-binding_barrel"/>
</dbReference>
<protein>
    <submittedName>
        <fullName evidence="4">D-serine deaminase, pyridoxal phosphate-dependent</fullName>
    </submittedName>
</protein>
<dbReference type="STRING" id="1120989.SAMN02745227_00627"/>
<evidence type="ECO:0000259" key="3">
    <source>
        <dbReference type="SMART" id="SM01119"/>
    </source>
</evidence>
<dbReference type="InterPro" id="IPR042208">
    <property type="entry name" value="D-ser_dehydrat-like_sf"/>
</dbReference>
<dbReference type="InterPro" id="IPR001608">
    <property type="entry name" value="Ala_racemase_N"/>
</dbReference>
<name>A0A1M6M2Z4_9FIRM</name>
<dbReference type="SMART" id="SM01119">
    <property type="entry name" value="D-ser_dehydrat"/>
    <property type="match status" value="1"/>
</dbReference>
<dbReference type="EMBL" id="FRAI01000006">
    <property type="protein sequence ID" value="SHJ77737.1"/>
    <property type="molecule type" value="Genomic_DNA"/>
</dbReference>
<dbReference type="PANTHER" id="PTHR28004">
    <property type="entry name" value="ZGC:162816-RELATED"/>
    <property type="match status" value="1"/>
</dbReference>
<dbReference type="OrthoDB" id="9788869at2"/>
<dbReference type="GO" id="GO:0008721">
    <property type="term" value="F:D-serine ammonia-lyase activity"/>
    <property type="evidence" value="ECO:0007669"/>
    <property type="project" value="TreeGrafter"/>
</dbReference>
<keyword evidence="2" id="KW-0456">Lyase</keyword>
<dbReference type="InterPro" id="IPR026956">
    <property type="entry name" value="D-ser_dehydrat-like_dom"/>
</dbReference>
<dbReference type="RefSeq" id="WP_072906268.1">
    <property type="nucleotide sequence ID" value="NZ_FRAI01000006.1"/>
</dbReference>
<dbReference type="Pfam" id="PF01168">
    <property type="entry name" value="Ala_racemase_N"/>
    <property type="match status" value="1"/>
</dbReference>
<dbReference type="InterPro" id="IPR051466">
    <property type="entry name" value="D-amino_acid_metab_enzyme"/>
</dbReference>
<organism evidence="4 5">
    <name type="scientific">Anaerobranca californiensis DSM 14826</name>
    <dbReference type="NCBI Taxonomy" id="1120989"/>
    <lineage>
        <taxon>Bacteria</taxon>
        <taxon>Bacillati</taxon>
        <taxon>Bacillota</taxon>
        <taxon>Clostridia</taxon>
        <taxon>Eubacteriales</taxon>
        <taxon>Proteinivoracaceae</taxon>
        <taxon>Anaerobranca</taxon>
    </lineage>
</organism>
<reference evidence="5" key="1">
    <citation type="submission" date="2016-11" db="EMBL/GenBank/DDBJ databases">
        <authorList>
            <person name="Varghese N."/>
            <person name="Submissions S."/>
        </authorList>
    </citation>
    <scope>NUCLEOTIDE SEQUENCE [LARGE SCALE GENOMIC DNA]</scope>
    <source>
        <strain evidence="5">DSM 14826</strain>
    </source>
</reference>
<dbReference type="GO" id="GO:0036088">
    <property type="term" value="P:D-serine catabolic process"/>
    <property type="evidence" value="ECO:0007669"/>
    <property type="project" value="TreeGrafter"/>
</dbReference>
<dbReference type="SUPFAM" id="SSF51419">
    <property type="entry name" value="PLP-binding barrel"/>
    <property type="match status" value="1"/>
</dbReference>
<proteinExistence type="inferred from homology"/>
<evidence type="ECO:0000256" key="1">
    <source>
        <dbReference type="ARBA" id="ARBA00005323"/>
    </source>
</evidence>
<gene>
    <name evidence="4" type="ORF">SAMN02745227_00627</name>
</gene>
<dbReference type="Gene3D" id="2.40.37.20">
    <property type="entry name" value="D-serine dehydratase-like domain"/>
    <property type="match status" value="1"/>
</dbReference>
<evidence type="ECO:0000313" key="5">
    <source>
        <dbReference type="Proteomes" id="UP000243547"/>
    </source>
</evidence>
<dbReference type="AlphaFoldDB" id="A0A1M6M2Z4"/>
<dbReference type="Gene3D" id="3.20.20.10">
    <property type="entry name" value="Alanine racemase"/>
    <property type="match status" value="1"/>
</dbReference>